<dbReference type="PANTHER" id="PTHR17630">
    <property type="entry name" value="DIENELACTONE HYDROLASE"/>
    <property type="match status" value="1"/>
</dbReference>
<dbReference type="PANTHER" id="PTHR17630:SF44">
    <property type="entry name" value="PROTEIN AIM2"/>
    <property type="match status" value="1"/>
</dbReference>
<dbReference type="SUPFAM" id="SSF53474">
    <property type="entry name" value="alpha/beta-Hydrolases"/>
    <property type="match status" value="1"/>
</dbReference>
<evidence type="ECO:0000313" key="2">
    <source>
        <dbReference type="EMBL" id="KAJ7773264.1"/>
    </source>
</evidence>
<reference evidence="2" key="1">
    <citation type="submission" date="2023-03" db="EMBL/GenBank/DDBJ databases">
        <title>Massive genome expansion in bonnet fungi (Mycena s.s.) driven by repeated elements and novel gene families across ecological guilds.</title>
        <authorList>
            <consortium name="Lawrence Berkeley National Laboratory"/>
            <person name="Harder C.B."/>
            <person name="Miyauchi S."/>
            <person name="Viragh M."/>
            <person name="Kuo A."/>
            <person name="Thoen E."/>
            <person name="Andreopoulos B."/>
            <person name="Lu D."/>
            <person name="Skrede I."/>
            <person name="Drula E."/>
            <person name="Henrissat B."/>
            <person name="Morin E."/>
            <person name="Kohler A."/>
            <person name="Barry K."/>
            <person name="LaButti K."/>
            <person name="Morin E."/>
            <person name="Salamov A."/>
            <person name="Lipzen A."/>
            <person name="Mereny Z."/>
            <person name="Hegedus B."/>
            <person name="Baldrian P."/>
            <person name="Stursova M."/>
            <person name="Weitz H."/>
            <person name="Taylor A."/>
            <person name="Grigoriev I.V."/>
            <person name="Nagy L.G."/>
            <person name="Martin F."/>
            <person name="Kauserud H."/>
        </authorList>
    </citation>
    <scope>NUCLEOTIDE SEQUENCE</scope>
    <source>
        <strain evidence="2">CBHHK182m</strain>
    </source>
</reference>
<dbReference type="GO" id="GO:0016787">
    <property type="term" value="F:hydrolase activity"/>
    <property type="evidence" value="ECO:0007669"/>
    <property type="project" value="InterPro"/>
</dbReference>
<organism evidence="2 3">
    <name type="scientific">Mycena metata</name>
    <dbReference type="NCBI Taxonomy" id="1033252"/>
    <lineage>
        <taxon>Eukaryota</taxon>
        <taxon>Fungi</taxon>
        <taxon>Dikarya</taxon>
        <taxon>Basidiomycota</taxon>
        <taxon>Agaricomycotina</taxon>
        <taxon>Agaricomycetes</taxon>
        <taxon>Agaricomycetidae</taxon>
        <taxon>Agaricales</taxon>
        <taxon>Marasmiineae</taxon>
        <taxon>Mycenaceae</taxon>
        <taxon>Mycena</taxon>
    </lineage>
</organism>
<name>A0AAD7JWJ0_9AGAR</name>
<comment type="caution">
    <text evidence="2">The sequence shown here is derived from an EMBL/GenBank/DDBJ whole genome shotgun (WGS) entry which is preliminary data.</text>
</comment>
<dbReference type="InterPro" id="IPR002925">
    <property type="entry name" value="Dienelactn_hydro"/>
</dbReference>
<sequence>MSCADCVTGVVQQGSPSGTEVNIAGLPTYSVGDSPSSQIIVVGADVFGWRFNNNRLLADEYAARGFRVLLPDLFNGWEIPRWTLDANDPMNETPSLFQRFIARPLSMSILIPFVVRNGPAQTARITKFVENLRREQPNAKIGYIGFCWGGRYAITLNPFFDATVAAHPSQVKFPSELDAIAKPISFVVAKADHYFDGRRGEETEKLLKAKGSIDAEVVIYDGVQHGFTTRADLRDETKKKARDSAVDQVVDWFKRYLV</sequence>
<evidence type="ECO:0000313" key="3">
    <source>
        <dbReference type="Proteomes" id="UP001215598"/>
    </source>
</evidence>
<dbReference type="InterPro" id="IPR029058">
    <property type="entry name" value="AB_hydrolase_fold"/>
</dbReference>
<dbReference type="AlphaFoldDB" id="A0AAD7JWJ0"/>
<gene>
    <name evidence="2" type="ORF">B0H16DRAFT_1305184</name>
</gene>
<protein>
    <submittedName>
        <fullName evidence="2">Alpha/beta-hydrolase</fullName>
    </submittedName>
</protein>
<keyword evidence="3" id="KW-1185">Reference proteome</keyword>
<accession>A0AAD7JWJ0</accession>
<proteinExistence type="predicted"/>
<dbReference type="EMBL" id="JARKIB010000013">
    <property type="protein sequence ID" value="KAJ7773264.1"/>
    <property type="molecule type" value="Genomic_DNA"/>
</dbReference>
<evidence type="ECO:0000259" key="1">
    <source>
        <dbReference type="Pfam" id="PF01738"/>
    </source>
</evidence>
<feature type="domain" description="Dienelactone hydrolase" evidence="1">
    <location>
        <begin position="36"/>
        <end position="257"/>
    </location>
</feature>
<dbReference type="Gene3D" id="3.40.50.1820">
    <property type="entry name" value="alpha/beta hydrolase"/>
    <property type="match status" value="1"/>
</dbReference>
<dbReference type="Pfam" id="PF01738">
    <property type="entry name" value="DLH"/>
    <property type="match status" value="1"/>
</dbReference>
<dbReference type="Proteomes" id="UP001215598">
    <property type="component" value="Unassembled WGS sequence"/>
</dbReference>